<protein>
    <recommendedName>
        <fullName evidence="3">Phage portal protein</fullName>
    </recommendedName>
</protein>
<evidence type="ECO:0008006" key="3">
    <source>
        <dbReference type="Google" id="ProtNLM"/>
    </source>
</evidence>
<evidence type="ECO:0000313" key="2">
    <source>
        <dbReference type="Proteomes" id="UP001527882"/>
    </source>
</evidence>
<dbReference type="Proteomes" id="UP001527882">
    <property type="component" value="Unassembled WGS sequence"/>
</dbReference>
<accession>A0ABT4QIX0</accession>
<comment type="caution">
    <text evidence="1">The sequence shown here is derived from an EMBL/GenBank/DDBJ whole genome shotgun (WGS) entry which is preliminary data.</text>
</comment>
<sequence length="104" mass="12199">MNPIQKRKTLQQLRTCTAEQFWAWMNVLHNRAYELGKKHMREAMECHPRISKRMVGEVEQKALEICQDWDGLREVTVDETEIEVIEGRRAAYEARNQANAQAKG</sequence>
<dbReference type="RefSeq" id="WP_269885362.1">
    <property type="nucleotide sequence ID" value="NZ_JAQAGZ010000027.1"/>
</dbReference>
<gene>
    <name evidence="1" type="ORF">O9H85_31585</name>
</gene>
<organism evidence="1 2">
    <name type="scientific">Paenibacillus gyeongsangnamensis</name>
    <dbReference type="NCBI Taxonomy" id="3388067"/>
    <lineage>
        <taxon>Bacteria</taxon>
        <taxon>Bacillati</taxon>
        <taxon>Bacillota</taxon>
        <taxon>Bacilli</taxon>
        <taxon>Bacillales</taxon>
        <taxon>Paenibacillaceae</taxon>
        <taxon>Paenibacillus</taxon>
    </lineage>
</organism>
<proteinExistence type="predicted"/>
<dbReference type="EMBL" id="JAQAGZ010000027">
    <property type="protein sequence ID" value="MCZ8516828.1"/>
    <property type="molecule type" value="Genomic_DNA"/>
</dbReference>
<name>A0ABT4QIX0_9BACL</name>
<evidence type="ECO:0000313" key="1">
    <source>
        <dbReference type="EMBL" id="MCZ8516828.1"/>
    </source>
</evidence>
<reference evidence="1 2" key="1">
    <citation type="submission" date="2022-12" db="EMBL/GenBank/DDBJ databases">
        <title>Draft genome sequence of Paenibacillus sp. dW9.</title>
        <authorList>
            <person name="Choi E.-W."/>
            <person name="Kim D.-U."/>
        </authorList>
    </citation>
    <scope>NUCLEOTIDE SEQUENCE [LARGE SCALE GENOMIC DNA]</scope>
    <source>
        <strain evidence="2">dW9</strain>
    </source>
</reference>
<keyword evidence="2" id="KW-1185">Reference proteome</keyword>